<reference evidence="1 2" key="1">
    <citation type="submission" date="2020-08" db="EMBL/GenBank/DDBJ databases">
        <title>Genomic Encyclopedia of Type Strains, Phase IV (KMG-IV): sequencing the most valuable type-strain genomes for metagenomic binning, comparative biology and taxonomic classification.</title>
        <authorList>
            <person name="Goeker M."/>
        </authorList>
    </citation>
    <scope>NUCLEOTIDE SEQUENCE [LARGE SCALE GENOMIC DNA]</scope>
    <source>
        <strain evidence="1 2">DSM 102234</strain>
    </source>
</reference>
<evidence type="ECO:0000313" key="1">
    <source>
        <dbReference type="EMBL" id="MBB3995467.1"/>
    </source>
</evidence>
<evidence type="ECO:0000313" key="2">
    <source>
        <dbReference type="Proteomes" id="UP000530268"/>
    </source>
</evidence>
<accession>A0A7W6E650</accession>
<protein>
    <submittedName>
        <fullName evidence="1">Uncharacterized protein</fullName>
    </submittedName>
</protein>
<organism evidence="1 2">
    <name type="scientific">Sulfitobacter undariae</name>
    <dbReference type="NCBI Taxonomy" id="1563671"/>
    <lineage>
        <taxon>Bacteria</taxon>
        <taxon>Pseudomonadati</taxon>
        <taxon>Pseudomonadota</taxon>
        <taxon>Alphaproteobacteria</taxon>
        <taxon>Rhodobacterales</taxon>
        <taxon>Roseobacteraceae</taxon>
        <taxon>Sulfitobacter</taxon>
    </lineage>
</organism>
<comment type="caution">
    <text evidence="1">The sequence shown here is derived from an EMBL/GenBank/DDBJ whole genome shotgun (WGS) entry which is preliminary data.</text>
</comment>
<sequence>MDLADFKLEIGNRIGYGFPTVLGCNLAQMSSLQVNITLTDTSEAATIIIQDPDHEKPVFSFERQVGCSTDALREAAKGLHTIVAEHSLVLPSNVRKRAAFEHFQALA</sequence>
<dbReference type="PROSITE" id="PS51257">
    <property type="entry name" value="PROKAR_LIPOPROTEIN"/>
    <property type="match status" value="1"/>
</dbReference>
<dbReference type="Proteomes" id="UP000530268">
    <property type="component" value="Unassembled WGS sequence"/>
</dbReference>
<gene>
    <name evidence="1" type="ORF">GGR95_003123</name>
</gene>
<proteinExistence type="predicted"/>
<dbReference type="AlphaFoldDB" id="A0A7W6E650"/>
<name>A0A7W6E650_9RHOB</name>
<dbReference type="RefSeq" id="WP_184567413.1">
    <property type="nucleotide sequence ID" value="NZ_JACIEI010000015.1"/>
</dbReference>
<keyword evidence="2" id="KW-1185">Reference proteome</keyword>
<dbReference type="EMBL" id="JACIEI010000015">
    <property type="protein sequence ID" value="MBB3995467.1"/>
    <property type="molecule type" value="Genomic_DNA"/>
</dbReference>